<evidence type="ECO:0000256" key="6">
    <source>
        <dbReference type="HAMAP-Rule" id="MF_00945"/>
    </source>
</evidence>
<dbReference type="Pfam" id="PF26594">
    <property type="entry name" value="KH_NusA_2nd"/>
    <property type="match status" value="1"/>
</dbReference>
<dbReference type="PROSITE" id="PS50084">
    <property type="entry name" value="KH_TYPE_1"/>
    <property type="match status" value="1"/>
</dbReference>
<evidence type="ECO:0000259" key="8">
    <source>
        <dbReference type="SMART" id="SM00322"/>
    </source>
</evidence>
<dbReference type="PANTHER" id="PTHR22648">
    <property type="entry name" value="TRANSCRIPTION TERMINATION FACTOR NUSA"/>
    <property type="match status" value="1"/>
</dbReference>
<evidence type="ECO:0000256" key="4">
    <source>
        <dbReference type="ARBA" id="ARBA00023015"/>
    </source>
</evidence>
<dbReference type="Proteomes" id="UP000635902">
    <property type="component" value="Unassembled WGS sequence"/>
</dbReference>
<keyword evidence="5 6" id="KW-0804">Transcription</keyword>
<dbReference type="InterPro" id="IPR010213">
    <property type="entry name" value="TF_NusA"/>
</dbReference>
<dbReference type="InterPro" id="IPR012340">
    <property type="entry name" value="NA-bd_OB-fold"/>
</dbReference>
<feature type="compositionally biased region" description="Basic and acidic residues" evidence="7">
    <location>
        <begin position="344"/>
        <end position="354"/>
    </location>
</feature>
<dbReference type="Gene3D" id="3.30.1480.10">
    <property type="entry name" value="NusA, N-terminal domain"/>
    <property type="match status" value="1"/>
</dbReference>
<dbReference type="HAMAP" id="MF_00945_B">
    <property type="entry name" value="NusA_B"/>
    <property type="match status" value="1"/>
</dbReference>
<protein>
    <recommendedName>
        <fullName evidence="6">Transcription termination/antitermination protein NusA</fullName>
    </recommendedName>
</protein>
<reference evidence="9 10" key="1">
    <citation type="submission" date="2020-10" db="EMBL/GenBank/DDBJ databases">
        <title>Novel species in genus Corynebacterium.</title>
        <authorList>
            <person name="Zhang G."/>
        </authorList>
    </citation>
    <scope>NUCLEOTIDE SEQUENCE [LARGE SCALE GENOMIC DNA]</scope>
    <source>
        <strain evidence="9 10">DSM 45110</strain>
    </source>
</reference>
<comment type="function">
    <text evidence="6">Participates in both transcription termination and antitermination.</text>
</comment>
<keyword evidence="3 6" id="KW-0694">RNA-binding</keyword>
<feature type="domain" description="K Homology" evidence="8">
    <location>
        <begin position="287"/>
        <end position="343"/>
    </location>
</feature>
<name>A0ABR9ZJ89_9CORY</name>
<dbReference type="SUPFAM" id="SSF69705">
    <property type="entry name" value="Transcription factor NusA, N-terminal domain"/>
    <property type="match status" value="1"/>
</dbReference>
<organism evidence="9 10">
    <name type="scientific">Corynebacterium suicordis DSM 45110</name>
    <dbReference type="NCBI Taxonomy" id="1121369"/>
    <lineage>
        <taxon>Bacteria</taxon>
        <taxon>Bacillati</taxon>
        <taxon>Actinomycetota</taxon>
        <taxon>Actinomycetes</taxon>
        <taxon>Mycobacteriales</taxon>
        <taxon>Corynebacteriaceae</taxon>
        <taxon>Corynebacterium</taxon>
    </lineage>
</organism>
<feature type="domain" description="K Homology" evidence="8">
    <location>
        <begin position="215"/>
        <end position="285"/>
    </location>
</feature>
<dbReference type="CDD" id="cd02134">
    <property type="entry name" value="KH-II_NusA_rpt1"/>
    <property type="match status" value="1"/>
</dbReference>
<dbReference type="Pfam" id="PF13184">
    <property type="entry name" value="KH_NusA_1st"/>
    <property type="match status" value="1"/>
</dbReference>
<dbReference type="InterPro" id="IPR004087">
    <property type="entry name" value="KH_dom"/>
</dbReference>
<dbReference type="CDD" id="cd22529">
    <property type="entry name" value="KH-II_NusA_rpt2"/>
    <property type="match status" value="1"/>
</dbReference>
<dbReference type="SUPFAM" id="SSF50249">
    <property type="entry name" value="Nucleic acid-binding proteins"/>
    <property type="match status" value="1"/>
</dbReference>
<keyword evidence="4 6" id="KW-0805">Transcription regulation</keyword>
<evidence type="ECO:0000313" key="9">
    <source>
        <dbReference type="EMBL" id="MBF4553432.1"/>
    </source>
</evidence>
<dbReference type="InterPro" id="IPR030842">
    <property type="entry name" value="TF_NusA_bacterial"/>
</dbReference>
<comment type="subunit">
    <text evidence="6">Monomer. Binds directly to the core enzyme of the DNA-dependent RNA polymerase and to nascent RNA.</text>
</comment>
<dbReference type="NCBIfam" id="TIGR01953">
    <property type="entry name" value="NusA"/>
    <property type="match status" value="1"/>
</dbReference>
<dbReference type="RefSeq" id="WP_194556241.1">
    <property type="nucleotide sequence ID" value="NZ_JADKMY010000001.1"/>
</dbReference>
<dbReference type="SMART" id="SM00322">
    <property type="entry name" value="KH"/>
    <property type="match status" value="2"/>
</dbReference>
<comment type="caution">
    <text evidence="9">The sequence shown here is derived from an EMBL/GenBank/DDBJ whole genome shotgun (WGS) entry which is preliminary data.</text>
</comment>
<evidence type="ECO:0000256" key="7">
    <source>
        <dbReference type="SAM" id="MobiDB-lite"/>
    </source>
</evidence>
<dbReference type="Gene3D" id="3.30.300.20">
    <property type="match status" value="2"/>
</dbReference>
<dbReference type="InterPro" id="IPR025249">
    <property type="entry name" value="TF_NusA_KH_1st"/>
</dbReference>
<gene>
    <name evidence="6 9" type="primary">nusA</name>
    <name evidence="9" type="ORF">IRY30_04965</name>
</gene>
<dbReference type="InterPro" id="IPR036555">
    <property type="entry name" value="NusA_N_sf"/>
</dbReference>
<evidence type="ECO:0000256" key="5">
    <source>
        <dbReference type="ARBA" id="ARBA00023163"/>
    </source>
</evidence>
<keyword evidence="6" id="KW-0889">Transcription antitermination</keyword>
<evidence type="ECO:0000256" key="2">
    <source>
        <dbReference type="ARBA" id="ARBA00022490"/>
    </source>
</evidence>
<proteinExistence type="inferred from homology"/>
<evidence type="ECO:0000256" key="1">
    <source>
        <dbReference type="ARBA" id="ARBA00022472"/>
    </source>
</evidence>
<accession>A0ABR9ZJ89</accession>
<dbReference type="InterPro" id="IPR015946">
    <property type="entry name" value="KH_dom-like_a/b"/>
</dbReference>
<dbReference type="Gene3D" id="2.40.50.140">
    <property type="entry name" value="Nucleic acid-binding proteins"/>
    <property type="match status" value="1"/>
</dbReference>
<keyword evidence="1 6" id="KW-0806">Transcription termination</keyword>
<dbReference type="InterPro" id="IPR058582">
    <property type="entry name" value="KH_NusA_2nd"/>
</dbReference>
<feature type="region of interest" description="Disordered" evidence="7">
    <location>
        <begin position="331"/>
        <end position="354"/>
    </location>
</feature>
<keyword evidence="2 6" id="KW-0963">Cytoplasm</keyword>
<keyword evidence="10" id="KW-1185">Reference proteome</keyword>
<dbReference type="SUPFAM" id="SSF54814">
    <property type="entry name" value="Prokaryotic type KH domain (KH-domain type II)"/>
    <property type="match status" value="2"/>
</dbReference>
<sequence>MKIDIAALRALEKQEGVGFDDLLRSVKYGLRDAYRGVTKYEGEVDVTIDPISGEVACYQVERDENREITGRLDDTPTDFGRAGAFAVRDVIRQTINAARVGRKYDQYADLRYTVVSGVVTRDSRANDRGIVVVRLGTEADGLDGQILPSEQIPGEKLEHGKRVKAFVTDVINNGNRNVQINLSRTHPELVRGLFALEVPEVADGSVEIVSTARESGHRTKMAVNSTIKGLNAKGACIGPRGQRVAAIMAELNGEKIDIVDWSEDPGTFVGNALAPSKVVSVRVIDPEAQVARVVVPDYQLSLAIGREGQNARLAARLTGWKIDIRSETDAQAEADEAALSSRNGDAESGREFAE</sequence>
<comment type="similarity">
    <text evidence="6">Belongs to the NusA family.</text>
</comment>
<dbReference type="InterPro" id="IPR009019">
    <property type="entry name" value="KH_sf_prok-type"/>
</dbReference>
<comment type="subcellular location">
    <subcellularLocation>
        <location evidence="6">Cytoplasm</location>
    </subcellularLocation>
</comment>
<evidence type="ECO:0000256" key="3">
    <source>
        <dbReference type="ARBA" id="ARBA00022884"/>
    </source>
</evidence>
<evidence type="ECO:0000313" key="10">
    <source>
        <dbReference type="Proteomes" id="UP000635902"/>
    </source>
</evidence>
<dbReference type="PANTHER" id="PTHR22648:SF0">
    <property type="entry name" value="TRANSCRIPTION TERMINATION_ANTITERMINATION PROTEIN NUSA"/>
    <property type="match status" value="1"/>
</dbReference>
<dbReference type="EMBL" id="JADKMY010000001">
    <property type="protein sequence ID" value="MBF4553432.1"/>
    <property type="molecule type" value="Genomic_DNA"/>
</dbReference>